<proteinExistence type="predicted"/>
<evidence type="ECO:0008006" key="3">
    <source>
        <dbReference type="Google" id="ProtNLM"/>
    </source>
</evidence>
<accession>A0ABQ6H2Q6</accession>
<gene>
    <name evidence="1" type="ORF">theurythT_19100</name>
</gene>
<sequence>MSIIRKRSAAHKAFITGNVRDNQYILVEFSLTDELIEQLTQQYELNLDENFNALYQHLSKQFFELCNNVEIGNGQFIANDKLVRVRFSEEMHQWQTNQQILFYYNPQYHSLQKAFYDPNIKTKKISLLFLSTGQEIRFNAAHFHAKVKQIISQYSQQLGLADHAIRLRDHQHLTYDLYAKQKGYEQTQVHKLRPIKKRYASQQIELPEEQSAMTYAVINIPVTPELIRSMDIDEQASDPYNPLYSEITKALTKASQQFNLNNGALVANGLVPIVRFSTTNTISRQGELQMLGYNPEDKPCGLMSWWNASELVDHFQLVFVASKENQTEVGYGRFLNQINAAVNLMLSELKLTPEKAEVMVRFHQHVAYNLD</sequence>
<dbReference type="EMBL" id="BSSU01000009">
    <property type="protein sequence ID" value="GLX82458.1"/>
    <property type="molecule type" value="Genomic_DNA"/>
</dbReference>
<dbReference type="InterPro" id="IPR021433">
    <property type="entry name" value="DUF3083"/>
</dbReference>
<dbReference type="Proteomes" id="UP001157133">
    <property type="component" value="Unassembled WGS sequence"/>
</dbReference>
<evidence type="ECO:0000313" key="2">
    <source>
        <dbReference type="Proteomes" id="UP001157133"/>
    </source>
</evidence>
<dbReference type="Pfam" id="PF11281">
    <property type="entry name" value="DUF3083"/>
    <property type="match status" value="1"/>
</dbReference>
<keyword evidence="2" id="KW-1185">Reference proteome</keyword>
<evidence type="ECO:0000313" key="1">
    <source>
        <dbReference type="EMBL" id="GLX82458.1"/>
    </source>
</evidence>
<dbReference type="RefSeq" id="WP_284207827.1">
    <property type="nucleotide sequence ID" value="NZ_BSSU01000009.1"/>
</dbReference>
<comment type="caution">
    <text evidence="1">The sequence shown here is derived from an EMBL/GenBank/DDBJ whole genome shotgun (WGS) entry which is preliminary data.</text>
</comment>
<organism evidence="1 2">
    <name type="scientific">Thalassotalea eurytherma</name>
    <dbReference type="NCBI Taxonomy" id="1144278"/>
    <lineage>
        <taxon>Bacteria</taxon>
        <taxon>Pseudomonadati</taxon>
        <taxon>Pseudomonadota</taxon>
        <taxon>Gammaproteobacteria</taxon>
        <taxon>Alteromonadales</taxon>
        <taxon>Colwelliaceae</taxon>
        <taxon>Thalassotalea</taxon>
    </lineage>
</organism>
<reference evidence="1 2" key="1">
    <citation type="submission" date="2023-03" db="EMBL/GenBank/DDBJ databases">
        <title>Draft genome sequence of Thalassotalea eurytherma JCM 18482T.</title>
        <authorList>
            <person name="Sawabe T."/>
        </authorList>
    </citation>
    <scope>NUCLEOTIDE SEQUENCE [LARGE SCALE GENOMIC DNA]</scope>
    <source>
        <strain evidence="1 2">JCM 18482</strain>
    </source>
</reference>
<protein>
    <recommendedName>
        <fullName evidence="3">DUF3083 family protein</fullName>
    </recommendedName>
</protein>
<name>A0ABQ6H2Q6_9GAMM</name>